<evidence type="ECO:0000313" key="3">
    <source>
        <dbReference type="EMBL" id="NYI40103.1"/>
    </source>
</evidence>
<comment type="caution">
    <text evidence="3">The sequence shown here is derived from an EMBL/GenBank/DDBJ whole genome shotgun (WGS) entry which is preliminary data.</text>
</comment>
<protein>
    <recommendedName>
        <fullName evidence="5">DUF3137 domain-containing protein</fullName>
    </recommendedName>
</protein>
<feature type="region of interest" description="Disordered" evidence="1">
    <location>
        <begin position="290"/>
        <end position="323"/>
    </location>
</feature>
<evidence type="ECO:0008006" key="5">
    <source>
        <dbReference type="Google" id="ProtNLM"/>
    </source>
</evidence>
<feature type="transmembrane region" description="Helical" evidence="2">
    <location>
        <begin position="36"/>
        <end position="54"/>
    </location>
</feature>
<keyword evidence="4" id="KW-1185">Reference proteome</keyword>
<dbReference type="EMBL" id="JACBZO010000001">
    <property type="protein sequence ID" value="NYI40103.1"/>
    <property type="molecule type" value="Genomic_DNA"/>
</dbReference>
<keyword evidence="2" id="KW-0472">Membrane</keyword>
<gene>
    <name evidence="3" type="ORF">BKA03_000222</name>
</gene>
<accession>A0A7Y9Z9G7</accession>
<feature type="transmembrane region" description="Helical" evidence="2">
    <location>
        <begin position="12"/>
        <end position="30"/>
    </location>
</feature>
<dbReference type="AlphaFoldDB" id="A0A7Y9Z9G7"/>
<organism evidence="3 4">
    <name type="scientific">Demequina lutea</name>
    <dbReference type="NCBI Taxonomy" id="431489"/>
    <lineage>
        <taxon>Bacteria</taxon>
        <taxon>Bacillati</taxon>
        <taxon>Actinomycetota</taxon>
        <taxon>Actinomycetes</taxon>
        <taxon>Micrococcales</taxon>
        <taxon>Demequinaceae</taxon>
        <taxon>Demequina</taxon>
    </lineage>
</organism>
<sequence length="323" mass="35525">MRWSGMLTGRNLVRSMAGVLGAIASFAFVYLPLTRVTVYLILAALVALGIGLFASERKRSRERAAAQTFASLSNWTFQESLNGLFAGLKTPPFDAQEMTYTQVVTGRFGGYECFDGLFEWRKRVDRDNYVTGSHRVAAVRLPDELPRLMLVPEGLGSRLAKVFGGADIDFESSAFNRSWRVLADNPKVAYEMLNPRALARLEAMESKAPLLFERGFGVRIDDDSKGIDSLAERLSGILAVARFLPEHTIEDYGHLANSIGPLPSAVTPGALTHGYNPEMLAADEEYRRTAKPRKQQKWIDAARTGEPPAAQPGTPVAFDPDAI</sequence>
<name>A0A7Y9Z9G7_9MICO</name>
<evidence type="ECO:0000256" key="2">
    <source>
        <dbReference type="SAM" id="Phobius"/>
    </source>
</evidence>
<dbReference type="RefSeq" id="WP_062074902.1">
    <property type="nucleotide sequence ID" value="NZ_BBRC01000004.1"/>
</dbReference>
<dbReference type="Proteomes" id="UP000547973">
    <property type="component" value="Unassembled WGS sequence"/>
</dbReference>
<keyword evidence="2" id="KW-0812">Transmembrane</keyword>
<proteinExistence type="predicted"/>
<reference evidence="3 4" key="1">
    <citation type="submission" date="2020-07" db="EMBL/GenBank/DDBJ databases">
        <title>Sequencing the genomes of 1000 actinobacteria strains.</title>
        <authorList>
            <person name="Klenk H.-P."/>
        </authorList>
    </citation>
    <scope>NUCLEOTIDE SEQUENCE [LARGE SCALE GENOMIC DNA]</scope>
    <source>
        <strain evidence="3 4">DSM 19970</strain>
    </source>
</reference>
<evidence type="ECO:0000313" key="4">
    <source>
        <dbReference type="Proteomes" id="UP000547973"/>
    </source>
</evidence>
<keyword evidence="2" id="KW-1133">Transmembrane helix</keyword>
<evidence type="ECO:0000256" key="1">
    <source>
        <dbReference type="SAM" id="MobiDB-lite"/>
    </source>
</evidence>